<evidence type="ECO:0000313" key="1">
    <source>
        <dbReference type="EMBL" id="QJA68720.1"/>
    </source>
</evidence>
<reference evidence="1" key="1">
    <citation type="submission" date="2020-03" db="EMBL/GenBank/DDBJ databases">
        <title>The deep terrestrial virosphere.</title>
        <authorList>
            <person name="Holmfeldt K."/>
            <person name="Nilsson E."/>
            <person name="Simone D."/>
            <person name="Lopez-Fernandez M."/>
            <person name="Wu X."/>
            <person name="de Brujin I."/>
            <person name="Lundin D."/>
            <person name="Andersson A."/>
            <person name="Bertilsson S."/>
            <person name="Dopson M."/>
        </authorList>
    </citation>
    <scope>NUCLEOTIDE SEQUENCE</scope>
    <source>
        <strain evidence="1">MM415A05863</strain>
    </source>
</reference>
<accession>A0A6M3JFZ8</accession>
<name>A0A6M3JFZ8_9ZZZZ</name>
<sequence>MTQPQYVFVEKGLPLAIPHRKVISVLGATIKENKKTQRRESKQSLKKIAESFNYAKEPSSINTEGWIDGKW</sequence>
<gene>
    <name evidence="1" type="ORF">MM415A05863_0003</name>
</gene>
<organism evidence="1">
    <name type="scientific">viral metagenome</name>
    <dbReference type="NCBI Taxonomy" id="1070528"/>
    <lineage>
        <taxon>unclassified sequences</taxon>
        <taxon>metagenomes</taxon>
        <taxon>organismal metagenomes</taxon>
    </lineage>
</organism>
<protein>
    <submittedName>
        <fullName evidence="1">Uncharacterized protein</fullName>
    </submittedName>
</protein>
<dbReference type="EMBL" id="MT141643">
    <property type="protein sequence ID" value="QJA68720.1"/>
    <property type="molecule type" value="Genomic_DNA"/>
</dbReference>
<dbReference type="AlphaFoldDB" id="A0A6M3JFZ8"/>
<proteinExistence type="predicted"/>